<evidence type="ECO:0000313" key="9">
    <source>
        <dbReference type="Proteomes" id="UP001529369"/>
    </source>
</evidence>
<keyword evidence="4" id="KW-0732">Signal</keyword>
<keyword evidence="3" id="KW-0808">Transferase</keyword>
<keyword evidence="6" id="KW-0016">Alginate biosynthesis</keyword>
<comment type="caution">
    <text evidence="8">The sequence shown here is derived from an EMBL/GenBank/DDBJ whole genome shotgun (WGS) entry which is preliminary data.</text>
</comment>
<evidence type="ECO:0000256" key="1">
    <source>
        <dbReference type="ARBA" id="ARBA00004418"/>
    </source>
</evidence>
<gene>
    <name evidence="8" type="ORF">QWZ14_30760</name>
</gene>
<dbReference type="RefSeq" id="WP_290320900.1">
    <property type="nucleotide sequence ID" value="NZ_JAUFPN010000305.1"/>
</dbReference>
<comment type="subcellular location">
    <subcellularLocation>
        <location evidence="1">Periplasm</location>
    </subcellularLocation>
</comment>
<evidence type="ECO:0000313" key="8">
    <source>
        <dbReference type="EMBL" id="MDN3568780.1"/>
    </source>
</evidence>
<reference evidence="9" key="1">
    <citation type="journal article" date="2019" name="Int. J. Syst. Evol. Microbiol.">
        <title>The Global Catalogue of Microorganisms (GCM) 10K type strain sequencing project: providing services to taxonomists for standard genome sequencing and annotation.</title>
        <authorList>
            <consortium name="The Broad Institute Genomics Platform"/>
            <consortium name="The Broad Institute Genome Sequencing Center for Infectious Disease"/>
            <person name="Wu L."/>
            <person name="Ma J."/>
        </authorList>
    </citation>
    <scope>NUCLEOTIDE SEQUENCE [LARGE SCALE GENOMIC DNA]</scope>
    <source>
        <strain evidence="9">CECT 7131</strain>
    </source>
</reference>
<evidence type="ECO:0000256" key="2">
    <source>
        <dbReference type="ARBA" id="ARBA00005182"/>
    </source>
</evidence>
<protein>
    <recommendedName>
        <fullName evidence="7">AlgX/AlgJ SGNH hydrolase-like domain-containing protein</fullName>
    </recommendedName>
</protein>
<keyword evidence="9" id="KW-1185">Reference proteome</keyword>
<dbReference type="Proteomes" id="UP001529369">
    <property type="component" value="Unassembled WGS sequence"/>
</dbReference>
<evidence type="ECO:0000256" key="3">
    <source>
        <dbReference type="ARBA" id="ARBA00022679"/>
    </source>
</evidence>
<evidence type="ECO:0000256" key="6">
    <source>
        <dbReference type="ARBA" id="ARBA00022841"/>
    </source>
</evidence>
<organism evidence="8 9">
    <name type="scientific">Paeniroseomonas aquatica</name>
    <dbReference type="NCBI Taxonomy" id="373043"/>
    <lineage>
        <taxon>Bacteria</taxon>
        <taxon>Pseudomonadati</taxon>
        <taxon>Pseudomonadota</taxon>
        <taxon>Alphaproteobacteria</taxon>
        <taxon>Acetobacterales</taxon>
        <taxon>Acetobacteraceae</taxon>
        <taxon>Paeniroseomonas</taxon>
    </lineage>
</organism>
<keyword evidence="5" id="KW-0574">Periplasm</keyword>
<evidence type="ECO:0000256" key="5">
    <source>
        <dbReference type="ARBA" id="ARBA00022764"/>
    </source>
</evidence>
<evidence type="ECO:0000259" key="7">
    <source>
        <dbReference type="Pfam" id="PF16822"/>
    </source>
</evidence>
<dbReference type="InterPro" id="IPR031811">
    <property type="entry name" value="ALGX/ALGJ_SGNH-like"/>
</dbReference>
<comment type="pathway">
    <text evidence="2">Glycan biosynthesis; alginate biosynthesis.</text>
</comment>
<feature type="domain" description="AlgX/AlgJ SGNH hydrolase-like" evidence="7">
    <location>
        <begin position="7"/>
        <end position="138"/>
    </location>
</feature>
<name>A0ABT8AGH3_9PROT</name>
<dbReference type="EMBL" id="JAUFPN010000305">
    <property type="protein sequence ID" value="MDN3568780.1"/>
    <property type="molecule type" value="Genomic_DNA"/>
</dbReference>
<sequence length="285" mass="32762">MNIVNKVLVGKDDWLFLTNASNRVIDQITGDYKIPENFRDKWKALFDLRKLKSQEMKFSYVYSIIPNKECVYSKELPANIKLSRHRPVFDVLAAAEGLAKTCYPLEILQEKMAYEDVYIRGDTHWNHRGAFYAYQEILNCAGVQCIDESALKFENVQIDGDLSSKLGFKTETVRGKILCPSFTCLENNNVPNIGHRVVYQNSKKGLPSCVLFRDSFSTHMLEMYAQTFGRLVCLWQPNLDYSVIEAERPDVVLSQQAERFLVNCPNDLTGKTNTEYVAEKSQQRL</sequence>
<evidence type="ECO:0000256" key="4">
    <source>
        <dbReference type="ARBA" id="ARBA00022729"/>
    </source>
</evidence>
<dbReference type="Pfam" id="PF16822">
    <property type="entry name" value="ALGX"/>
    <property type="match status" value="1"/>
</dbReference>
<proteinExistence type="predicted"/>
<accession>A0ABT8AGH3</accession>